<reference evidence="1 2" key="1">
    <citation type="journal article" date="2019" name="Sci. Rep.">
        <title>Orb-weaving spider Araneus ventricosus genome elucidates the spidroin gene catalogue.</title>
        <authorList>
            <person name="Kono N."/>
            <person name="Nakamura H."/>
            <person name="Ohtoshi R."/>
            <person name="Moran D.A.P."/>
            <person name="Shinohara A."/>
            <person name="Yoshida Y."/>
            <person name="Fujiwara M."/>
            <person name="Mori M."/>
            <person name="Tomita M."/>
            <person name="Arakawa K."/>
        </authorList>
    </citation>
    <scope>NUCLEOTIDE SEQUENCE [LARGE SCALE GENOMIC DNA]</scope>
</reference>
<comment type="caution">
    <text evidence="1">The sequence shown here is derived from an EMBL/GenBank/DDBJ whole genome shotgun (WGS) entry which is preliminary data.</text>
</comment>
<keyword evidence="2" id="KW-1185">Reference proteome</keyword>
<organism evidence="1 2">
    <name type="scientific">Araneus ventricosus</name>
    <name type="common">Orbweaver spider</name>
    <name type="synonym">Epeira ventricosa</name>
    <dbReference type="NCBI Taxonomy" id="182803"/>
    <lineage>
        <taxon>Eukaryota</taxon>
        <taxon>Metazoa</taxon>
        <taxon>Ecdysozoa</taxon>
        <taxon>Arthropoda</taxon>
        <taxon>Chelicerata</taxon>
        <taxon>Arachnida</taxon>
        <taxon>Araneae</taxon>
        <taxon>Araneomorphae</taxon>
        <taxon>Entelegynae</taxon>
        <taxon>Araneoidea</taxon>
        <taxon>Araneidae</taxon>
        <taxon>Araneus</taxon>
    </lineage>
</organism>
<gene>
    <name evidence="1" type="ORF">AVEN_6630_1</name>
</gene>
<dbReference type="AlphaFoldDB" id="A0A4Y2FNU0"/>
<accession>A0A4Y2FNU0</accession>
<sequence length="68" mass="7869">MCRNRKERVLEGSKKEYWRGQRNSTGVAKEREEDLNSTDLSDCGSEKSLAYIEISKKLVSDVRENFPT</sequence>
<proteinExistence type="predicted"/>
<evidence type="ECO:0000313" key="1">
    <source>
        <dbReference type="EMBL" id="GBM42178.1"/>
    </source>
</evidence>
<dbReference type="EMBL" id="BGPR01096477">
    <property type="protein sequence ID" value="GBM42178.1"/>
    <property type="molecule type" value="Genomic_DNA"/>
</dbReference>
<dbReference type="Proteomes" id="UP000499080">
    <property type="component" value="Unassembled WGS sequence"/>
</dbReference>
<evidence type="ECO:0000313" key="2">
    <source>
        <dbReference type="Proteomes" id="UP000499080"/>
    </source>
</evidence>
<feature type="non-terminal residue" evidence="1">
    <location>
        <position position="68"/>
    </location>
</feature>
<name>A0A4Y2FNU0_ARAVE</name>
<protein>
    <submittedName>
        <fullName evidence="1">Uncharacterized protein</fullName>
    </submittedName>
</protein>